<sequence length="373" mass="41513">MEVLGNGFLSTSNICNSSSSKDVVVPLKFFSPHQSSSSTAFFLNGRSWSSSSLARLPRFRTRSGGWIRRRCGSGKIESVAVATAAVVVVAAASSAVADSVNTTAETTATAAAGGLQQVLLRPTAAEAARTVMEVCVEGTLSTLSQDGWPLGTEVRFAVDVEGNPVLRLQPSALHTKNLLSDSRCSLHAQLEQPGRQKPQCTLRGRIKRVDESKLKEMEFAWERRFGKEHVHDHDALYMMKVEQVLQAQDMGEEEIWVMGTDYSAAVADPLRECAPRIVEDMNRKHWEDIRRFCNVYTRLDAELEEASMTWVDRLGFDMRVLTCEPHKILEIRIPFPREVTDERDARSALTIMAQIAWEKERNYNPAEALLASV</sequence>
<dbReference type="Proteomes" id="UP001497512">
    <property type="component" value="Chromosome 10"/>
</dbReference>
<gene>
    <name evidence="3" type="ORF">CSSPTR1EN2_LOCUS2364</name>
</gene>
<dbReference type="PANTHER" id="PTHR13343">
    <property type="entry name" value="CREG1 PROTEIN"/>
    <property type="match status" value="1"/>
</dbReference>
<protein>
    <recommendedName>
        <fullName evidence="5">DUF2470 domain-containing protein</fullName>
    </recommendedName>
</protein>
<keyword evidence="4" id="KW-1185">Reference proteome</keyword>
<dbReference type="Pfam" id="PF10615">
    <property type="entry name" value="DUF2470"/>
    <property type="match status" value="1"/>
</dbReference>
<dbReference type="Gene3D" id="3.20.180.10">
    <property type="entry name" value="PNP-oxidase-like"/>
    <property type="match status" value="1"/>
</dbReference>
<dbReference type="SUPFAM" id="SSF50475">
    <property type="entry name" value="FMN-binding split barrel"/>
    <property type="match status" value="1"/>
</dbReference>
<feature type="domain" description="CREG-like beta-barrel" evidence="2">
    <location>
        <begin position="123"/>
        <end position="230"/>
    </location>
</feature>
<evidence type="ECO:0000259" key="2">
    <source>
        <dbReference type="Pfam" id="PF13883"/>
    </source>
</evidence>
<name>A0ABP0TDV0_9BRYO</name>
<accession>A0ABP0TDV0</accession>
<dbReference type="InterPro" id="IPR012349">
    <property type="entry name" value="Split_barrel_FMN-bd"/>
</dbReference>
<dbReference type="Pfam" id="PF13883">
    <property type="entry name" value="CREG_beta-barrel"/>
    <property type="match status" value="1"/>
</dbReference>
<evidence type="ECO:0000313" key="3">
    <source>
        <dbReference type="EMBL" id="CAK9194114.1"/>
    </source>
</evidence>
<reference evidence="3" key="1">
    <citation type="submission" date="2024-02" db="EMBL/GenBank/DDBJ databases">
        <authorList>
            <consortium name="ELIXIR-Norway"/>
            <consortium name="Elixir Norway"/>
        </authorList>
    </citation>
    <scope>NUCLEOTIDE SEQUENCE</scope>
</reference>
<proteinExistence type="predicted"/>
<evidence type="ECO:0000259" key="1">
    <source>
        <dbReference type="Pfam" id="PF10615"/>
    </source>
</evidence>
<dbReference type="InterPro" id="IPR037119">
    <property type="entry name" value="Haem_oxidase_HugZ-like_sf"/>
</dbReference>
<feature type="domain" description="DUF2470" evidence="1">
    <location>
        <begin position="275"/>
        <end position="352"/>
    </location>
</feature>
<dbReference type="EMBL" id="OZ019902">
    <property type="protein sequence ID" value="CAK9194114.1"/>
    <property type="molecule type" value="Genomic_DNA"/>
</dbReference>
<dbReference type="Gene3D" id="2.30.110.10">
    <property type="entry name" value="Electron Transport, Fmn-binding Protein, Chain A"/>
    <property type="match status" value="1"/>
</dbReference>
<dbReference type="InterPro" id="IPR055343">
    <property type="entry name" value="CREG_beta-barrel"/>
</dbReference>
<evidence type="ECO:0008006" key="5">
    <source>
        <dbReference type="Google" id="ProtNLM"/>
    </source>
</evidence>
<dbReference type="InterPro" id="IPR019595">
    <property type="entry name" value="DUF2470"/>
</dbReference>
<dbReference type="PANTHER" id="PTHR13343:SF22">
    <property type="entry name" value="GLUTAMYL-TRNA REDUCTASE-BINDING PROTEIN, CHLOROPLASTIC"/>
    <property type="match status" value="1"/>
</dbReference>
<evidence type="ECO:0000313" key="4">
    <source>
        <dbReference type="Proteomes" id="UP001497512"/>
    </source>
</evidence>
<organism evidence="3 4">
    <name type="scientific">Sphagnum troendelagicum</name>
    <dbReference type="NCBI Taxonomy" id="128251"/>
    <lineage>
        <taxon>Eukaryota</taxon>
        <taxon>Viridiplantae</taxon>
        <taxon>Streptophyta</taxon>
        <taxon>Embryophyta</taxon>
        <taxon>Bryophyta</taxon>
        <taxon>Sphagnophytina</taxon>
        <taxon>Sphagnopsida</taxon>
        <taxon>Sphagnales</taxon>
        <taxon>Sphagnaceae</taxon>
        <taxon>Sphagnum</taxon>
    </lineage>
</organism>